<reference evidence="2" key="1">
    <citation type="thesis" date="2020" institute="ProQuest LLC" country="789 East Eisenhower Parkway, Ann Arbor, MI, USA">
        <title>Comparative Genomics and Chromosome Evolution.</title>
        <authorList>
            <person name="Mudd A.B."/>
        </authorList>
    </citation>
    <scope>NUCLEOTIDE SEQUENCE</scope>
    <source>
        <strain evidence="2">237g6f4</strain>
        <tissue evidence="2">Blood</tissue>
    </source>
</reference>
<dbReference type="Proteomes" id="UP000824782">
    <property type="component" value="Unassembled WGS sequence"/>
</dbReference>
<feature type="signal peptide" evidence="1">
    <location>
        <begin position="1"/>
        <end position="19"/>
    </location>
</feature>
<sequence>MFLLYDLNLILVSCSPTLCHQSSERQSHDSQHLLQSIFREMGGLFNCNPHQRLLYVNVTNQQKSLGVHLIIAQIDQISIFTHTHNGAY</sequence>
<evidence type="ECO:0000256" key="1">
    <source>
        <dbReference type="SAM" id="SignalP"/>
    </source>
</evidence>
<organism evidence="2 3">
    <name type="scientific">Engystomops pustulosus</name>
    <name type="common">Tungara frog</name>
    <name type="synonym">Physalaemus pustulosus</name>
    <dbReference type="NCBI Taxonomy" id="76066"/>
    <lineage>
        <taxon>Eukaryota</taxon>
        <taxon>Metazoa</taxon>
        <taxon>Chordata</taxon>
        <taxon>Craniata</taxon>
        <taxon>Vertebrata</taxon>
        <taxon>Euteleostomi</taxon>
        <taxon>Amphibia</taxon>
        <taxon>Batrachia</taxon>
        <taxon>Anura</taxon>
        <taxon>Neobatrachia</taxon>
        <taxon>Hyloidea</taxon>
        <taxon>Leptodactylidae</taxon>
        <taxon>Leiuperinae</taxon>
        <taxon>Engystomops</taxon>
    </lineage>
</organism>
<accession>A0AAV6YHI8</accession>
<keyword evidence="3" id="KW-1185">Reference proteome</keyword>
<name>A0AAV6YHI8_ENGPU</name>
<evidence type="ECO:0000313" key="3">
    <source>
        <dbReference type="Proteomes" id="UP000824782"/>
    </source>
</evidence>
<comment type="caution">
    <text evidence="2">The sequence shown here is derived from an EMBL/GenBank/DDBJ whole genome shotgun (WGS) entry which is preliminary data.</text>
</comment>
<dbReference type="EMBL" id="WNYA01093937">
    <property type="protein sequence ID" value="KAG8534707.1"/>
    <property type="molecule type" value="Genomic_DNA"/>
</dbReference>
<keyword evidence="1" id="KW-0732">Signal</keyword>
<proteinExistence type="predicted"/>
<evidence type="ECO:0008006" key="4">
    <source>
        <dbReference type="Google" id="ProtNLM"/>
    </source>
</evidence>
<protein>
    <recommendedName>
        <fullName evidence="4">Secreted protein</fullName>
    </recommendedName>
</protein>
<gene>
    <name evidence="2" type="ORF">GDO81_018760</name>
</gene>
<dbReference type="AlphaFoldDB" id="A0AAV6YHI8"/>
<evidence type="ECO:0000313" key="2">
    <source>
        <dbReference type="EMBL" id="KAG8534707.1"/>
    </source>
</evidence>
<feature type="chain" id="PRO_5044023432" description="Secreted protein" evidence="1">
    <location>
        <begin position="20"/>
        <end position="88"/>
    </location>
</feature>